<dbReference type="GO" id="GO:0035497">
    <property type="term" value="F:cAMP response element binding"/>
    <property type="evidence" value="ECO:0007669"/>
    <property type="project" value="TreeGrafter"/>
</dbReference>
<dbReference type="SUPFAM" id="SSF57959">
    <property type="entry name" value="Leucine zipper domain"/>
    <property type="match status" value="1"/>
</dbReference>
<dbReference type="InterPro" id="IPR046347">
    <property type="entry name" value="bZIP_sf"/>
</dbReference>
<feature type="region of interest" description="Disordered" evidence="7">
    <location>
        <begin position="235"/>
        <end position="271"/>
    </location>
</feature>
<feature type="compositionally biased region" description="Low complexity" evidence="7">
    <location>
        <begin position="42"/>
        <end position="83"/>
    </location>
</feature>
<keyword evidence="2" id="KW-0805">Transcription regulation</keyword>
<reference evidence="10" key="1">
    <citation type="submission" date="2022-11" db="UniProtKB">
        <authorList>
            <consortium name="WormBaseParasite"/>
        </authorList>
    </citation>
    <scope>IDENTIFICATION</scope>
</reference>
<keyword evidence="4" id="KW-0804">Transcription</keyword>
<dbReference type="AlphaFoldDB" id="A0A915LVD0"/>
<evidence type="ECO:0000256" key="7">
    <source>
        <dbReference type="SAM" id="MobiDB-lite"/>
    </source>
</evidence>
<dbReference type="PROSITE" id="PS00036">
    <property type="entry name" value="BZIP_BASIC"/>
    <property type="match status" value="1"/>
</dbReference>
<keyword evidence="5" id="KW-0539">Nucleus</keyword>
<evidence type="ECO:0000256" key="1">
    <source>
        <dbReference type="ARBA" id="ARBA00004123"/>
    </source>
</evidence>
<dbReference type="Proteomes" id="UP000887561">
    <property type="component" value="Unplaced"/>
</dbReference>
<evidence type="ECO:0000256" key="4">
    <source>
        <dbReference type="ARBA" id="ARBA00023163"/>
    </source>
</evidence>
<sequence length="488" mass="54578">MEAKKGGECTANGTSEQLLIIAGKERQSDNAQCDKEGINEGSNTVTNNISNNNNNSTSNKSFSQSLTENQSQHQQQREQQQQQFLPPPISVIVTHQQQQQQRTNNENKNNKQMDDDCWNIGGVNSEIGGNVSSMLIRDEFIFQPSHCGVSPPPPTTTSVIGGGGRNDGGVNGHLLAPAIENVEIIRPIPQLLEDHSIAGQTTIDMHQQQQYAFLVQQHAQNSLQAIKEENRNEMFEQRRNSNHSEDDEDEEDDEGDEDMEEERGGRNNNHQVEVDTKFNIFGINTEMPDVKPSFILGGNNNHSLKSPTSGGPHFNPSATFLGEESCIGDYTLSPPPSPLTPPSKTRSKMHDLALKHRLISSQVNLRGNGTIQLSMEEKKTLVQEGFPVPTKLPLMREEEEALKIVRRKIKNKLSAQESRRKRKEYMDMLEKRVHAYFADNNALRQKLRQLEASNRFLLVQLQQKTSAEVGVSTSTSANDEQEQSSMNC</sequence>
<dbReference type="SMART" id="SM00338">
    <property type="entry name" value="BRLZ"/>
    <property type="match status" value="1"/>
</dbReference>
<feature type="region of interest" description="Disordered" evidence="7">
    <location>
        <begin position="468"/>
        <end position="488"/>
    </location>
</feature>
<feature type="compositionally biased region" description="Low complexity" evidence="7">
    <location>
        <begin position="96"/>
        <end position="107"/>
    </location>
</feature>
<dbReference type="WBParaSite" id="scaffold2044_cov213.g4140">
    <property type="protein sequence ID" value="scaffold2044_cov213.g4140"/>
    <property type="gene ID" value="scaffold2044_cov213.g4140"/>
</dbReference>
<name>A0A915LVD0_MELJA</name>
<protein>
    <submittedName>
        <fullName evidence="10">BZIP domain-containing protein</fullName>
    </submittedName>
</protein>
<evidence type="ECO:0000256" key="3">
    <source>
        <dbReference type="ARBA" id="ARBA00023125"/>
    </source>
</evidence>
<feature type="coiled-coil region" evidence="6">
    <location>
        <begin position="395"/>
        <end position="460"/>
    </location>
</feature>
<keyword evidence="3" id="KW-0238">DNA-binding</keyword>
<feature type="region of interest" description="Disordered" evidence="7">
    <location>
        <begin position="23"/>
        <end position="113"/>
    </location>
</feature>
<dbReference type="InterPro" id="IPR004827">
    <property type="entry name" value="bZIP"/>
</dbReference>
<keyword evidence="9" id="KW-1185">Reference proteome</keyword>
<feature type="domain" description="BZIP" evidence="8">
    <location>
        <begin position="401"/>
        <end position="451"/>
    </location>
</feature>
<evidence type="ECO:0000313" key="10">
    <source>
        <dbReference type="WBParaSite" id="scaffold2044_cov213.g4140"/>
    </source>
</evidence>
<keyword evidence="6" id="KW-0175">Coiled coil</keyword>
<dbReference type="PANTHER" id="PTHR46004">
    <property type="entry name" value="CYCLIC AMP RESPONSE ELEMENT-BINDING PROTEIN A"/>
    <property type="match status" value="1"/>
</dbReference>
<organism evidence="9 10">
    <name type="scientific">Meloidogyne javanica</name>
    <name type="common">Root-knot nematode worm</name>
    <dbReference type="NCBI Taxonomy" id="6303"/>
    <lineage>
        <taxon>Eukaryota</taxon>
        <taxon>Metazoa</taxon>
        <taxon>Ecdysozoa</taxon>
        <taxon>Nematoda</taxon>
        <taxon>Chromadorea</taxon>
        <taxon>Rhabditida</taxon>
        <taxon>Tylenchina</taxon>
        <taxon>Tylenchomorpha</taxon>
        <taxon>Tylenchoidea</taxon>
        <taxon>Meloidogynidae</taxon>
        <taxon>Meloidogyninae</taxon>
        <taxon>Meloidogyne</taxon>
        <taxon>Meloidogyne incognita group</taxon>
    </lineage>
</organism>
<feature type="compositionally biased region" description="Acidic residues" evidence="7">
    <location>
        <begin position="245"/>
        <end position="261"/>
    </location>
</feature>
<feature type="compositionally biased region" description="Basic and acidic residues" evidence="7">
    <location>
        <begin position="235"/>
        <end position="244"/>
    </location>
</feature>
<proteinExistence type="predicted"/>
<dbReference type="Gene3D" id="1.20.5.170">
    <property type="match status" value="1"/>
</dbReference>
<dbReference type="CDD" id="cd14689">
    <property type="entry name" value="bZIP_CREB3"/>
    <property type="match status" value="1"/>
</dbReference>
<dbReference type="GO" id="GO:0005634">
    <property type="term" value="C:nucleus"/>
    <property type="evidence" value="ECO:0007669"/>
    <property type="project" value="UniProtKB-SubCell"/>
</dbReference>
<evidence type="ECO:0000256" key="2">
    <source>
        <dbReference type="ARBA" id="ARBA00023015"/>
    </source>
</evidence>
<dbReference type="PANTHER" id="PTHR46004:SF3">
    <property type="entry name" value="CYCLIC AMP RESPONSE ELEMENT-BINDING PROTEIN A"/>
    <property type="match status" value="1"/>
</dbReference>
<evidence type="ECO:0000256" key="6">
    <source>
        <dbReference type="SAM" id="Coils"/>
    </source>
</evidence>
<accession>A0A915LVD0</accession>
<dbReference type="GO" id="GO:0000981">
    <property type="term" value="F:DNA-binding transcription factor activity, RNA polymerase II-specific"/>
    <property type="evidence" value="ECO:0007669"/>
    <property type="project" value="TreeGrafter"/>
</dbReference>
<dbReference type="Pfam" id="PF00170">
    <property type="entry name" value="bZIP_1"/>
    <property type="match status" value="1"/>
</dbReference>
<evidence type="ECO:0000259" key="8">
    <source>
        <dbReference type="PROSITE" id="PS50217"/>
    </source>
</evidence>
<evidence type="ECO:0000313" key="9">
    <source>
        <dbReference type="Proteomes" id="UP000887561"/>
    </source>
</evidence>
<feature type="compositionally biased region" description="Basic and acidic residues" evidence="7">
    <location>
        <begin position="23"/>
        <end position="38"/>
    </location>
</feature>
<comment type="subcellular location">
    <subcellularLocation>
        <location evidence="1">Nucleus</location>
    </subcellularLocation>
</comment>
<dbReference type="PROSITE" id="PS50217">
    <property type="entry name" value="BZIP"/>
    <property type="match status" value="1"/>
</dbReference>
<evidence type="ECO:0000256" key="5">
    <source>
        <dbReference type="ARBA" id="ARBA00023242"/>
    </source>
</evidence>